<protein>
    <submittedName>
        <fullName evidence="8">RDD family protein</fullName>
    </submittedName>
</protein>
<evidence type="ECO:0000256" key="3">
    <source>
        <dbReference type="ARBA" id="ARBA00022692"/>
    </source>
</evidence>
<name>A0A4Y9R689_9MICO</name>
<evidence type="ECO:0000259" key="7">
    <source>
        <dbReference type="Pfam" id="PF06271"/>
    </source>
</evidence>
<evidence type="ECO:0000256" key="5">
    <source>
        <dbReference type="ARBA" id="ARBA00023136"/>
    </source>
</evidence>
<dbReference type="InterPro" id="IPR010432">
    <property type="entry name" value="RDD"/>
</dbReference>
<dbReference type="AlphaFoldDB" id="A0A4Y9R689"/>
<dbReference type="PANTHER" id="PTHR36115:SF6">
    <property type="entry name" value="PROLINE-RICH ANTIGEN HOMOLOG"/>
    <property type="match status" value="1"/>
</dbReference>
<proteinExistence type="predicted"/>
<organism evidence="8 9">
    <name type="scientific">Orlajensenia leifsoniae</name>
    <dbReference type="NCBI Taxonomy" id="2561933"/>
    <lineage>
        <taxon>Bacteria</taxon>
        <taxon>Bacillati</taxon>
        <taxon>Actinomycetota</taxon>
        <taxon>Actinomycetes</taxon>
        <taxon>Micrococcales</taxon>
        <taxon>Microbacteriaceae</taxon>
        <taxon>Orlajensenia</taxon>
    </lineage>
</organism>
<dbReference type="EMBL" id="SPQZ01000002">
    <property type="protein sequence ID" value="TFV99183.1"/>
    <property type="molecule type" value="Genomic_DNA"/>
</dbReference>
<comment type="subcellular location">
    <subcellularLocation>
        <location evidence="1">Cell membrane</location>
        <topology evidence="1">Multi-pass membrane protein</topology>
    </subcellularLocation>
</comment>
<evidence type="ECO:0000256" key="1">
    <source>
        <dbReference type="ARBA" id="ARBA00004651"/>
    </source>
</evidence>
<dbReference type="RefSeq" id="WP_135119655.1">
    <property type="nucleotide sequence ID" value="NZ_SPQZ01000002.1"/>
</dbReference>
<evidence type="ECO:0000256" key="4">
    <source>
        <dbReference type="ARBA" id="ARBA00022989"/>
    </source>
</evidence>
<evidence type="ECO:0000256" key="6">
    <source>
        <dbReference type="SAM" id="Phobius"/>
    </source>
</evidence>
<keyword evidence="3 6" id="KW-0812">Transmembrane</keyword>
<feature type="transmembrane region" description="Helical" evidence="6">
    <location>
        <begin position="66"/>
        <end position="86"/>
    </location>
</feature>
<dbReference type="PIRSF" id="PIRSF021697">
    <property type="entry name" value="UCP021697"/>
    <property type="match status" value="1"/>
</dbReference>
<evidence type="ECO:0000313" key="8">
    <source>
        <dbReference type="EMBL" id="TFV99183.1"/>
    </source>
</evidence>
<keyword evidence="9" id="KW-1185">Reference proteome</keyword>
<dbReference type="InterPro" id="IPR051791">
    <property type="entry name" value="Pra-immunoreactive"/>
</dbReference>
<evidence type="ECO:0000256" key="2">
    <source>
        <dbReference type="ARBA" id="ARBA00022475"/>
    </source>
</evidence>
<keyword evidence="4 6" id="KW-1133">Transmembrane helix</keyword>
<sequence length="146" mass="15813">MSTPASNPRTFGDLAPSVYPGERLGVPRDGSGSVARAGRRIVALLIDWGSAMLITLLFASYNSFTYTWLTPVVFLVLQVVFIPTIGGSIGHRLLGMRVVAIAGGWVGIWRPIVRSVLLTIVIPALVWDSDQRGFHDKIAGTILLRV</sequence>
<dbReference type="InterPro" id="IPR016795">
    <property type="entry name" value="UCP021697"/>
</dbReference>
<comment type="caution">
    <text evidence="8">The sequence shown here is derived from an EMBL/GenBank/DDBJ whole genome shotgun (WGS) entry which is preliminary data.</text>
</comment>
<dbReference type="Proteomes" id="UP000298127">
    <property type="component" value="Unassembled WGS sequence"/>
</dbReference>
<dbReference type="Pfam" id="PF06271">
    <property type="entry name" value="RDD"/>
    <property type="match status" value="1"/>
</dbReference>
<feature type="domain" description="RDD" evidence="7">
    <location>
        <begin position="35"/>
        <end position="140"/>
    </location>
</feature>
<accession>A0A4Y9R689</accession>
<evidence type="ECO:0000313" key="9">
    <source>
        <dbReference type="Proteomes" id="UP000298127"/>
    </source>
</evidence>
<reference evidence="8 9" key="1">
    <citation type="journal article" date="2018" name="J. Microbiol.">
        <title>Leifsonia flava sp. nov., a novel actinobacterium isolated from the rhizosphere of Aquilegia viridiflora.</title>
        <authorList>
            <person name="Cai Y."/>
            <person name="Tao W.Z."/>
            <person name="Ma Y.J."/>
            <person name="Cheng J."/>
            <person name="Zhang M.Y."/>
            <person name="Zhang Y.X."/>
        </authorList>
    </citation>
    <scope>NUCLEOTIDE SEQUENCE [LARGE SCALE GENOMIC DNA]</scope>
    <source>
        <strain evidence="8 9">SYP-B2174</strain>
    </source>
</reference>
<dbReference type="PANTHER" id="PTHR36115">
    <property type="entry name" value="PROLINE-RICH ANTIGEN HOMOLOG-RELATED"/>
    <property type="match status" value="1"/>
</dbReference>
<keyword evidence="5 6" id="KW-0472">Membrane</keyword>
<keyword evidence="2" id="KW-1003">Cell membrane</keyword>
<gene>
    <name evidence="8" type="ORF">E4M00_06710</name>
</gene>
<feature type="transmembrane region" description="Helical" evidence="6">
    <location>
        <begin position="41"/>
        <end position="60"/>
    </location>
</feature>
<dbReference type="GO" id="GO:0005886">
    <property type="term" value="C:plasma membrane"/>
    <property type="evidence" value="ECO:0007669"/>
    <property type="project" value="UniProtKB-SubCell"/>
</dbReference>